<organism evidence="4 5">
    <name type="scientific">Adhaeribacter terrigena</name>
    <dbReference type="NCBI Taxonomy" id="2793070"/>
    <lineage>
        <taxon>Bacteria</taxon>
        <taxon>Pseudomonadati</taxon>
        <taxon>Bacteroidota</taxon>
        <taxon>Cytophagia</taxon>
        <taxon>Cytophagales</taxon>
        <taxon>Hymenobacteraceae</taxon>
        <taxon>Adhaeribacter</taxon>
    </lineage>
</organism>
<keyword evidence="2" id="KW-0472">Membrane</keyword>
<dbReference type="RefSeq" id="WP_200506884.1">
    <property type="nucleotide sequence ID" value="NZ_JAEHFX010000007.1"/>
</dbReference>
<gene>
    <name evidence="4" type="ORF">I5M27_13710</name>
</gene>
<comment type="subcellular location">
    <subcellularLocation>
        <location evidence="1">Membrane</location>
    </subcellularLocation>
</comment>
<dbReference type="Gene3D" id="3.40.50.720">
    <property type="entry name" value="NAD(P)-binding Rossmann-like Domain"/>
    <property type="match status" value="1"/>
</dbReference>
<protein>
    <submittedName>
        <fullName evidence="4">Oxidoreductase</fullName>
    </submittedName>
</protein>
<dbReference type="Pfam" id="PF01370">
    <property type="entry name" value="Epimerase"/>
    <property type="match status" value="1"/>
</dbReference>
<evidence type="ECO:0000313" key="5">
    <source>
        <dbReference type="Proteomes" id="UP000644147"/>
    </source>
</evidence>
<accession>A0ABS1C4E0</accession>
<dbReference type="SUPFAM" id="SSF51735">
    <property type="entry name" value="NAD(P)-binding Rossmann-fold domains"/>
    <property type="match status" value="1"/>
</dbReference>
<feature type="domain" description="NAD-dependent epimerase/dehydratase" evidence="3">
    <location>
        <begin position="7"/>
        <end position="115"/>
    </location>
</feature>
<evidence type="ECO:0000256" key="1">
    <source>
        <dbReference type="ARBA" id="ARBA00004370"/>
    </source>
</evidence>
<reference evidence="4 5" key="1">
    <citation type="submission" date="2020-12" db="EMBL/GenBank/DDBJ databases">
        <title>Bacterial novel species Adhaeribacter sp. BT258 isolated from soil.</title>
        <authorList>
            <person name="Jung H.-Y."/>
        </authorList>
    </citation>
    <scope>NUCLEOTIDE SEQUENCE [LARGE SCALE GENOMIC DNA]</scope>
    <source>
        <strain evidence="4 5">BT258</strain>
    </source>
</reference>
<dbReference type="InterPro" id="IPR036291">
    <property type="entry name" value="NAD(P)-bd_dom_sf"/>
</dbReference>
<evidence type="ECO:0000259" key="3">
    <source>
        <dbReference type="Pfam" id="PF01370"/>
    </source>
</evidence>
<name>A0ABS1C4E0_9BACT</name>
<proteinExistence type="predicted"/>
<evidence type="ECO:0000256" key="2">
    <source>
        <dbReference type="ARBA" id="ARBA00023136"/>
    </source>
</evidence>
<dbReference type="EMBL" id="JAEHFX010000007">
    <property type="protein sequence ID" value="MBK0404046.1"/>
    <property type="molecule type" value="Genomic_DNA"/>
</dbReference>
<keyword evidence="5" id="KW-1185">Reference proteome</keyword>
<dbReference type="PANTHER" id="PTHR14097:SF7">
    <property type="entry name" value="OXIDOREDUCTASE HTATIP2"/>
    <property type="match status" value="1"/>
</dbReference>
<sequence>MVPQKTALIAGASGLVGSYLLRMLLQSNHYDKVISVGRRNLELEHPKLEQKIVDFEKLAVTNNLIADDIFCCLGTTMKKAGSKENFYKVDYTYVVELAKATSRHFARQFLVVSAMGADPDSKFYYNRVKGEMEKAVKALPFTAVHIFRPSLLTGDRQEKRLGEKIGEVVFSVLNPVMLGPLEKYRSVPARSVAKAMLQTALESGGGVKIHESDEIAKAGEVIKE</sequence>
<dbReference type="CDD" id="cd05250">
    <property type="entry name" value="CC3_like_SDR_a"/>
    <property type="match status" value="1"/>
</dbReference>
<comment type="caution">
    <text evidence="4">The sequence shown here is derived from an EMBL/GenBank/DDBJ whole genome shotgun (WGS) entry which is preliminary data.</text>
</comment>
<dbReference type="InterPro" id="IPR001509">
    <property type="entry name" value="Epimerase_deHydtase"/>
</dbReference>
<dbReference type="Proteomes" id="UP000644147">
    <property type="component" value="Unassembled WGS sequence"/>
</dbReference>
<evidence type="ECO:0000313" key="4">
    <source>
        <dbReference type="EMBL" id="MBK0404046.1"/>
    </source>
</evidence>
<dbReference type="PANTHER" id="PTHR14097">
    <property type="entry name" value="OXIDOREDUCTASE HTATIP2"/>
    <property type="match status" value="1"/>
</dbReference>